<keyword evidence="5" id="KW-1185">Reference proteome</keyword>
<organism evidence="4 5">
    <name type="scientific">Myroides albus</name>
    <dbReference type="NCBI Taxonomy" id="2562892"/>
    <lineage>
        <taxon>Bacteria</taxon>
        <taxon>Pseudomonadati</taxon>
        <taxon>Bacteroidota</taxon>
        <taxon>Flavobacteriia</taxon>
        <taxon>Flavobacteriales</taxon>
        <taxon>Flavobacteriaceae</taxon>
        <taxon>Myroides</taxon>
    </lineage>
</organism>
<dbReference type="InterPro" id="IPR024311">
    <property type="entry name" value="Lipocalin-like"/>
</dbReference>
<feature type="chain" id="PRO_5026309513" description="Lipocalin-like domain-containing protein" evidence="2">
    <location>
        <begin position="23"/>
        <end position="170"/>
    </location>
</feature>
<accession>A0A6I3LR86</accession>
<dbReference type="Proteomes" id="UP000438760">
    <property type="component" value="Unassembled WGS sequence"/>
</dbReference>
<reference evidence="4 5" key="1">
    <citation type="submission" date="2019-11" db="EMBL/GenBank/DDBJ databases">
        <title>Genome of Strain BIT-d1.</title>
        <authorList>
            <person name="Yang Y."/>
        </authorList>
    </citation>
    <scope>NUCLEOTIDE SEQUENCE [LARGE SCALE GENOMIC DNA]</scope>
    <source>
        <strain evidence="4 5">BIT-d1</strain>
    </source>
</reference>
<dbReference type="EMBL" id="WMJX01000026">
    <property type="protein sequence ID" value="MTG98682.1"/>
    <property type="molecule type" value="Genomic_DNA"/>
</dbReference>
<evidence type="ECO:0000313" key="4">
    <source>
        <dbReference type="EMBL" id="MTG98682.1"/>
    </source>
</evidence>
<dbReference type="PROSITE" id="PS51257">
    <property type="entry name" value="PROKAR_LIPOPROTEIN"/>
    <property type="match status" value="1"/>
</dbReference>
<name>A0A6I3LR86_9FLAO</name>
<feature type="region of interest" description="Disordered" evidence="1">
    <location>
        <begin position="20"/>
        <end position="50"/>
    </location>
</feature>
<evidence type="ECO:0000256" key="2">
    <source>
        <dbReference type="SAM" id="SignalP"/>
    </source>
</evidence>
<feature type="signal peptide" evidence="2">
    <location>
        <begin position="1"/>
        <end position="22"/>
    </location>
</feature>
<keyword evidence="2" id="KW-0732">Signal</keyword>
<comment type="caution">
    <text evidence="4">The sequence shown here is derived from an EMBL/GenBank/DDBJ whole genome shotgun (WGS) entry which is preliminary data.</text>
</comment>
<dbReference type="OrthoDB" id="1448083at2"/>
<gene>
    <name evidence="4" type="ORF">GJV76_11175</name>
</gene>
<sequence length="170" mass="19465">MKLIKQLLLVLLVSTLSLSCSSDDSTPYSIPDPNTETPGVTDPEPEPEPEQKDIMIGIWNINELYLNDYALLLNDCEKQATITFNEDGTLKEHIVEDDCAVREGEFTGTWKNLEDNKYQIRVDKLSNNSYFNDVDYYTLEVIEEGKIKLTQQIQHEGENSYILSVELLKK</sequence>
<evidence type="ECO:0000259" key="3">
    <source>
        <dbReference type="Pfam" id="PF13648"/>
    </source>
</evidence>
<evidence type="ECO:0000313" key="5">
    <source>
        <dbReference type="Proteomes" id="UP000438760"/>
    </source>
</evidence>
<evidence type="ECO:0000256" key="1">
    <source>
        <dbReference type="SAM" id="MobiDB-lite"/>
    </source>
</evidence>
<dbReference type="Pfam" id="PF13648">
    <property type="entry name" value="Lipocalin_4"/>
    <property type="match status" value="1"/>
</dbReference>
<feature type="domain" description="Lipocalin-like" evidence="3">
    <location>
        <begin position="55"/>
        <end position="129"/>
    </location>
</feature>
<dbReference type="RefSeq" id="WP_155092704.1">
    <property type="nucleotide sequence ID" value="NZ_WMJX01000026.1"/>
</dbReference>
<dbReference type="AlphaFoldDB" id="A0A6I3LR86"/>
<protein>
    <recommendedName>
        <fullName evidence="3">Lipocalin-like domain-containing protein</fullName>
    </recommendedName>
</protein>
<proteinExistence type="predicted"/>